<accession>A0ABS0F6Y3</accession>
<dbReference type="InterPro" id="IPR004143">
    <property type="entry name" value="BPL_LPL_catalytic"/>
</dbReference>
<reference evidence="2 3" key="1">
    <citation type="submission" date="2020-11" db="EMBL/GenBank/DDBJ databases">
        <title>Genomic insight of Alicyclobacillus mali FL 18 reveals a new arsenic-resistant strain, with potential in environmental biotechnology.</title>
        <authorList>
            <person name="Fiorentino G."/>
            <person name="Gallo G."/>
            <person name="Aulitto M."/>
        </authorList>
    </citation>
    <scope>NUCLEOTIDE SEQUENCE [LARGE SCALE GENOMIC DNA]</scope>
    <source>
        <strain evidence="2 3">FL 18</strain>
    </source>
</reference>
<dbReference type="PROSITE" id="PS51733">
    <property type="entry name" value="BPL_LPL_CATALYTIC"/>
    <property type="match status" value="1"/>
</dbReference>
<dbReference type="Gene3D" id="3.30.930.10">
    <property type="entry name" value="Bira Bifunctional Protein, Domain 2"/>
    <property type="match status" value="1"/>
</dbReference>
<sequence>MIAWDPLWPREVEVLVEEVLASPLDNILHDDEIGQQVAHRDRIPVVRVWRHLPVTGLVVSRRDVAGQAGQQAVARMASEGWPLFVRSTGGTAVPHGEGMLNLSLIFPRQAEGATTDRYYRILCQPLVEWLRALGLAAEMTDVPGAYCDGNYNVAFSGRKVVGTAQAWRGGLAGMSSRHPGYVLAHGCISISPDLDAAIAAIQRFYRYAERDDVRVERDKATTLAEASGEPWTSAEAKDSLVEFLLHRLPEVGVTPRFSP</sequence>
<dbReference type="PANTHER" id="PTHR43679">
    <property type="entry name" value="OCTANOYLTRANSFERASE LIPM-RELATED"/>
    <property type="match status" value="1"/>
</dbReference>
<dbReference type="Proteomes" id="UP000642910">
    <property type="component" value="Unassembled WGS sequence"/>
</dbReference>
<dbReference type="EMBL" id="JADPKZ010000048">
    <property type="protein sequence ID" value="MBF8379006.1"/>
    <property type="molecule type" value="Genomic_DNA"/>
</dbReference>
<dbReference type="PANTHER" id="PTHR43679:SF2">
    <property type="entry name" value="OCTANOYL-[GCVH]:PROTEIN N-OCTANOYLTRANSFERASE"/>
    <property type="match status" value="1"/>
</dbReference>
<evidence type="ECO:0000313" key="2">
    <source>
        <dbReference type="EMBL" id="MBF8379006.1"/>
    </source>
</evidence>
<dbReference type="Pfam" id="PF21948">
    <property type="entry name" value="LplA-B_cat"/>
    <property type="match status" value="1"/>
</dbReference>
<dbReference type="GO" id="GO:0016874">
    <property type="term" value="F:ligase activity"/>
    <property type="evidence" value="ECO:0007669"/>
    <property type="project" value="UniProtKB-KW"/>
</dbReference>
<proteinExistence type="predicted"/>
<evidence type="ECO:0000313" key="3">
    <source>
        <dbReference type="Proteomes" id="UP000642910"/>
    </source>
</evidence>
<gene>
    <name evidence="2" type="ORF">IW967_14235</name>
</gene>
<keyword evidence="3" id="KW-1185">Reference proteome</keyword>
<dbReference type="InterPro" id="IPR045864">
    <property type="entry name" value="aa-tRNA-synth_II/BPL/LPL"/>
</dbReference>
<dbReference type="InterPro" id="IPR050664">
    <property type="entry name" value="Octanoyltrans_LipM/LipL"/>
</dbReference>
<keyword evidence="2" id="KW-0436">Ligase</keyword>
<feature type="domain" description="BPL/LPL catalytic" evidence="1">
    <location>
        <begin position="40"/>
        <end position="252"/>
    </location>
</feature>
<name>A0ABS0F6Y3_9BACL</name>
<comment type="caution">
    <text evidence="2">The sequence shown here is derived from an EMBL/GenBank/DDBJ whole genome shotgun (WGS) entry which is preliminary data.</text>
</comment>
<dbReference type="RefSeq" id="WP_195868321.1">
    <property type="nucleotide sequence ID" value="NZ_JADPKZ010000048.1"/>
</dbReference>
<dbReference type="SUPFAM" id="SSF55681">
    <property type="entry name" value="Class II aaRS and biotin synthetases"/>
    <property type="match status" value="1"/>
</dbReference>
<organism evidence="2 3">
    <name type="scientific">Alicyclobacillus mali</name>
    <name type="common">ex Roth et al. 2021</name>
    <dbReference type="NCBI Taxonomy" id="1123961"/>
    <lineage>
        <taxon>Bacteria</taxon>
        <taxon>Bacillati</taxon>
        <taxon>Bacillota</taxon>
        <taxon>Bacilli</taxon>
        <taxon>Bacillales</taxon>
        <taxon>Alicyclobacillaceae</taxon>
        <taxon>Alicyclobacillus</taxon>
    </lineage>
</organism>
<evidence type="ECO:0000259" key="1">
    <source>
        <dbReference type="PROSITE" id="PS51733"/>
    </source>
</evidence>
<protein>
    <submittedName>
        <fullName evidence="2">Ligase</fullName>
    </submittedName>
</protein>